<dbReference type="PANTHER" id="PTHR10046">
    <property type="entry name" value="ATP DEPENDENT LON PROTEASE FAMILY MEMBER"/>
    <property type="match status" value="1"/>
</dbReference>
<protein>
    <recommendedName>
        <fullName evidence="1">endopeptidase La</fullName>
        <ecNumber evidence="1">3.4.21.53</ecNumber>
    </recommendedName>
</protein>
<dbReference type="InterPro" id="IPR027065">
    <property type="entry name" value="Lon_Prtase"/>
</dbReference>
<dbReference type="PROSITE" id="PS51786">
    <property type="entry name" value="LON_PROTEOLYTIC"/>
    <property type="match status" value="1"/>
</dbReference>
<evidence type="ECO:0000256" key="2">
    <source>
        <dbReference type="SAM" id="Phobius"/>
    </source>
</evidence>
<keyword evidence="2" id="KW-1133">Transmembrane helix</keyword>
<dbReference type="Pfam" id="PF05362">
    <property type="entry name" value="Lon_C"/>
    <property type="match status" value="1"/>
</dbReference>
<comment type="catalytic activity">
    <reaction evidence="1">
        <text>Hydrolysis of proteins in presence of ATP.</text>
        <dbReference type="EC" id="3.4.21.53"/>
    </reaction>
</comment>
<comment type="caution">
    <text evidence="5">The sequence shown here is derived from an EMBL/GenBank/DDBJ whole genome shotgun (WGS) entry which is preliminary data.</text>
</comment>
<feature type="domain" description="PDZ" evidence="3">
    <location>
        <begin position="141"/>
        <end position="197"/>
    </location>
</feature>
<dbReference type="InterPro" id="IPR008269">
    <property type="entry name" value="Lon_proteolytic"/>
</dbReference>
<accession>A0ABS7HUD0</accession>
<keyword evidence="2" id="KW-0472">Membrane</keyword>
<dbReference type="RefSeq" id="WP_220338419.1">
    <property type="nucleotide sequence ID" value="NZ_JAEUAX010000001.1"/>
</dbReference>
<keyword evidence="2" id="KW-0812">Transmembrane</keyword>
<gene>
    <name evidence="5" type="ORF">JNB61_00145</name>
</gene>
<keyword evidence="1" id="KW-0645">Protease</keyword>
<dbReference type="InterPro" id="IPR036034">
    <property type="entry name" value="PDZ_sf"/>
</dbReference>
<evidence type="ECO:0000256" key="1">
    <source>
        <dbReference type="PROSITE-ProRule" id="PRU01122"/>
    </source>
</evidence>
<organism evidence="5 6">
    <name type="scientific">Microbacterium ureisolvens</name>
    <dbReference type="NCBI Taxonomy" id="2781186"/>
    <lineage>
        <taxon>Bacteria</taxon>
        <taxon>Bacillati</taxon>
        <taxon>Actinomycetota</taxon>
        <taxon>Actinomycetes</taxon>
        <taxon>Micrococcales</taxon>
        <taxon>Microbacteriaceae</taxon>
        <taxon>Microbacterium</taxon>
    </lineage>
</organism>
<keyword evidence="6" id="KW-1185">Reference proteome</keyword>
<proteinExistence type="inferred from homology"/>
<dbReference type="InterPro" id="IPR014721">
    <property type="entry name" value="Ribsml_uS5_D2-typ_fold_subgr"/>
</dbReference>
<dbReference type="Pfam" id="PF13180">
    <property type="entry name" value="PDZ_2"/>
    <property type="match status" value="1"/>
</dbReference>
<dbReference type="CDD" id="cd23081">
    <property type="entry name" value="cpPDZ_EcRseP-like"/>
    <property type="match status" value="1"/>
</dbReference>
<dbReference type="SUPFAM" id="SSF54211">
    <property type="entry name" value="Ribosomal protein S5 domain 2-like"/>
    <property type="match status" value="1"/>
</dbReference>
<evidence type="ECO:0000259" key="4">
    <source>
        <dbReference type="PROSITE" id="PS51786"/>
    </source>
</evidence>
<evidence type="ECO:0000259" key="3">
    <source>
        <dbReference type="PROSITE" id="PS50106"/>
    </source>
</evidence>
<keyword evidence="1" id="KW-0378">Hydrolase</keyword>
<dbReference type="Gene3D" id="3.30.230.10">
    <property type="match status" value="1"/>
</dbReference>
<evidence type="ECO:0000313" key="6">
    <source>
        <dbReference type="Proteomes" id="UP000777440"/>
    </source>
</evidence>
<reference evidence="5 6" key="1">
    <citation type="journal article" date="2021" name="MBio">
        <title>Poor Competitiveness of Bradyrhizobium in Pigeon Pea Root Colonization in Indian Soils.</title>
        <authorList>
            <person name="Chalasani D."/>
            <person name="Basu A."/>
            <person name="Pullabhotla S.V.S.R.N."/>
            <person name="Jorrin B."/>
            <person name="Neal A.L."/>
            <person name="Poole P.S."/>
            <person name="Podile A.R."/>
            <person name="Tkacz A."/>
        </authorList>
    </citation>
    <scope>NUCLEOTIDE SEQUENCE [LARGE SCALE GENOMIC DNA]</scope>
    <source>
        <strain evidence="5 6">HU12</strain>
    </source>
</reference>
<dbReference type="SUPFAM" id="SSF50156">
    <property type="entry name" value="PDZ domain-like"/>
    <property type="match status" value="1"/>
</dbReference>
<feature type="active site" evidence="1">
    <location>
        <position position="312"/>
    </location>
</feature>
<dbReference type="InterPro" id="IPR020568">
    <property type="entry name" value="Ribosomal_Su5_D2-typ_SF"/>
</dbReference>
<evidence type="ECO:0000313" key="5">
    <source>
        <dbReference type="EMBL" id="MBW9108180.1"/>
    </source>
</evidence>
<keyword evidence="1" id="KW-0720">Serine protease</keyword>
<dbReference type="PROSITE" id="PS50106">
    <property type="entry name" value="PDZ"/>
    <property type="match status" value="1"/>
</dbReference>
<feature type="active site" evidence="1">
    <location>
        <position position="267"/>
    </location>
</feature>
<dbReference type="Proteomes" id="UP000777440">
    <property type="component" value="Unassembled WGS sequence"/>
</dbReference>
<comment type="similarity">
    <text evidence="1">Belongs to the peptidase S16 family.</text>
</comment>
<feature type="transmembrane region" description="Helical" evidence="2">
    <location>
        <begin position="24"/>
        <end position="48"/>
    </location>
</feature>
<feature type="domain" description="Lon proteolytic" evidence="4">
    <location>
        <begin position="262"/>
        <end position="360"/>
    </location>
</feature>
<sequence>MALFDENTTIEPAPRPRMSRRTLAGVWALAVAMVVLLVITFLPTSYVIQRPGPVYNTLGTAQNADGDEVPLISVEGADTYPTGGSLDLLTVQVQGNREHTPSWFELAMAWFDPSRAVMPIDAIFPEDQTTDERNEESARMMVDSQHEATAAALTELGYDVGATLAVHSIIDGAAAEGILEPGDLILAANGEELTDVSTLRSVINEGEGAPVELLIERDGEQQTVEVTPKETTDDERETSWILGVNLTTDYDFPIDVTIQLNNVGGPSAGMMFALGIIDTLTPGELNGGEQVAGTGTITADGEVGPIGGIRQKMWGAVDAGARWFLAPEANCDEVVGHIPGDLRVFSVEDLDDALAVLDAVSEGGDLDSLPTCAVR</sequence>
<dbReference type="InterPro" id="IPR001478">
    <property type="entry name" value="PDZ"/>
</dbReference>
<dbReference type="EC" id="3.4.21.53" evidence="1"/>
<dbReference type="EMBL" id="JAEUAX010000001">
    <property type="protein sequence ID" value="MBW9108180.1"/>
    <property type="molecule type" value="Genomic_DNA"/>
</dbReference>
<name>A0ABS7HUD0_9MICO</name>